<dbReference type="InterPro" id="IPR020846">
    <property type="entry name" value="MFS_dom"/>
</dbReference>
<dbReference type="Proteomes" id="UP001238179">
    <property type="component" value="Chromosome"/>
</dbReference>
<feature type="transmembrane region" description="Helical" evidence="4">
    <location>
        <begin position="133"/>
        <end position="157"/>
    </location>
</feature>
<feature type="transmembrane region" description="Helical" evidence="4">
    <location>
        <begin position="40"/>
        <end position="64"/>
    </location>
</feature>
<dbReference type="KEGG" id="msil:METEAL_34970"/>
<dbReference type="InterPro" id="IPR011701">
    <property type="entry name" value="MFS"/>
</dbReference>
<accession>A0AA48H1J7</accession>
<dbReference type="SUPFAM" id="SSF103473">
    <property type="entry name" value="MFS general substrate transporter"/>
    <property type="match status" value="1"/>
</dbReference>
<evidence type="ECO:0000256" key="3">
    <source>
        <dbReference type="ARBA" id="ARBA00023136"/>
    </source>
</evidence>
<evidence type="ECO:0000256" key="1">
    <source>
        <dbReference type="ARBA" id="ARBA00022692"/>
    </source>
</evidence>
<feature type="transmembrane region" description="Helical" evidence="4">
    <location>
        <begin position="163"/>
        <end position="182"/>
    </location>
</feature>
<keyword evidence="2 4" id="KW-1133">Transmembrane helix</keyword>
<dbReference type="Gene3D" id="1.20.1250.20">
    <property type="entry name" value="MFS general substrate transporter like domains"/>
    <property type="match status" value="1"/>
</dbReference>
<keyword evidence="1 4" id="KW-0812">Transmembrane</keyword>
<evidence type="ECO:0000259" key="5">
    <source>
        <dbReference type="PROSITE" id="PS50850"/>
    </source>
</evidence>
<feature type="transmembrane region" description="Helical" evidence="4">
    <location>
        <begin position="215"/>
        <end position="234"/>
    </location>
</feature>
<dbReference type="Pfam" id="PF07690">
    <property type="entry name" value="MFS_1"/>
    <property type="match status" value="1"/>
</dbReference>
<evidence type="ECO:0000256" key="2">
    <source>
        <dbReference type="ARBA" id="ARBA00022989"/>
    </source>
</evidence>
<gene>
    <name evidence="6" type="ORF">METEAL_34970</name>
</gene>
<keyword evidence="7" id="KW-1185">Reference proteome</keyword>
<sequence length="387" mass="40163">MTRPRELGPGLIFAMACACGIAVANIYYNQPMIGILRRVFPGGMAVGLIPTVTQLGYAAGLFFLVPLGDLLERRRLITAQFMGLVAATLMAAAAPSGWALVAASLLIGVGSTVAQQILPVAASLASDHRRGAVVGGVMSGLLTGILLSRTLSGFVAAHWGWRSVFRLAVPMALAGAAVMRLLPASLPSTSMGYGRLLGSLLHLWRGEPRLRRATLTQALLFAAFSAFWTTLALHLEQPPFLRGADLAGLFGVIGAIGILAAPLAGRVADRRGPGPVVTTGAGVVLAGWLLLVAWDSLVGMAVGVVLLDFGVQSALIAHQQLVFGLRAEARNRLNTLFMTGMFLGGSAGSSGAMVAWRTLGWHGVGAFGILLALAAAALQFSPRAARS</sequence>
<feature type="transmembrane region" description="Helical" evidence="4">
    <location>
        <begin position="76"/>
        <end position="94"/>
    </location>
</feature>
<dbReference type="EMBL" id="AP027080">
    <property type="protein sequence ID" value="BDU74323.1"/>
    <property type="molecule type" value="Genomic_DNA"/>
</dbReference>
<dbReference type="PROSITE" id="PS50850">
    <property type="entry name" value="MFS"/>
    <property type="match status" value="1"/>
</dbReference>
<dbReference type="InterPro" id="IPR036259">
    <property type="entry name" value="MFS_trans_sf"/>
</dbReference>
<feature type="domain" description="Major facilitator superfamily (MFS) profile" evidence="5">
    <location>
        <begin position="1"/>
        <end position="387"/>
    </location>
</feature>
<organism evidence="6 7">
    <name type="scientific">Mesoterricola silvestris</name>
    <dbReference type="NCBI Taxonomy" id="2927979"/>
    <lineage>
        <taxon>Bacteria</taxon>
        <taxon>Pseudomonadati</taxon>
        <taxon>Acidobacteriota</taxon>
        <taxon>Holophagae</taxon>
        <taxon>Holophagales</taxon>
        <taxon>Holophagaceae</taxon>
        <taxon>Mesoterricola</taxon>
    </lineage>
</organism>
<protein>
    <submittedName>
        <fullName evidence="6">MFS transporter</fullName>
    </submittedName>
</protein>
<evidence type="ECO:0000313" key="7">
    <source>
        <dbReference type="Proteomes" id="UP001238179"/>
    </source>
</evidence>
<dbReference type="CDD" id="cd17324">
    <property type="entry name" value="MFS_NepI_like"/>
    <property type="match status" value="1"/>
</dbReference>
<evidence type="ECO:0000313" key="6">
    <source>
        <dbReference type="EMBL" id="BDU74323.1"/>
    </source>
</evidence>
<dbReference type="PANTHER" id="PTHR42910">
    <property type="entry name" value="TRANSPORTER SCO4007-RELATED"/>
    <property type="match status" value="1"/>
</dbReference>
<feature type="transmembrane region" description="Helical" evidence="4">
    <location>
        <begin position="361"/>
        <end position="380"/>
    </location>
</feature>
<dbReference type="PROSITE" id="PS51257">
    <property type="entry name" value="PROKAR_LIPOPROTEIN"/>
    <property type="match status" value="1"/>
</dbReference>
<feature type="transmembrane region" description="Helical" evidence="4">
    <location>
        <begin position="335"/>
        <end position="355"/>
    </location>
</feature>
<proteinExistence type="predicted"/>
<dbReference type="GO" id="GO:0022857">
    <property type="term" value="F:transmembrane transporter activity"/>
    <property type="evidence" value="ECO:0007669"/>
    <property type="project" value="InterPro"/>
</dbReference>
<dbReference type="PANTHER" id="PTHR42910:SF1">
    <property type="entry name" value="MAJOR FACILITATOR SUPERFAMILY (MFS) PROFILE DOMAIN-CONTAINING PROTEIN"/>
    <property type="match status" value="1"/>
</dbReference>
<keyword evidence="3 4" id="KW-0472">Membrane</keyword>
<name>A0AA48H1J7_9BACT</name>
<feature type="transmembrane region" description="Helical" evidence="4">
    <location>
        <begin position="7"/>
        <end position="28"/>
    </location>
</feature>
<feature type="transmembrane region" description="Helical" evidence="4">
    <location>
        <begin position="246"/>
        <end position="264"/>
    </location>
</feature>
<dbReference type="AlphaFoldDB" id="A0AA48H1J7"/>
<reference evidence="7" key="1">
    <citation type="journal article" date="2023" name="Int. J. Syst. Evol. Microbiol.">
        <title>Mesoterricola silvestris gen. nov., sp. nov., Mesoterricola sediminis sp. nov., Geothrix oryzae sp. nov., Geothrix edaphica sp. nov., Geothrix rubra sp. nov., and Geothrix limicola sp. nov., six novel members of Acidobacteriota isolated from soils.</title>
        <authorList>
            <person name="Itoh H."/>
            <person name="Sugisawa Y."/>
            <person name="Mise K."/>
            <person name="Xu Z."/>
            <person name="Kuniyasu M."/>
            <person name="Ushijima N."/>
            <person name="Kawano K."/>
            <person name="Kobayashi E."/>
            <person name="Shiratori Y."/>
            <person name="Masuda Y."/>
            <person name="Senoo K."/>
        </authorList>
    </citation>
    <scope>NUCLEOTIDE SEQUENCE [LARGE SCALE GENOMIC DNA]</scope>
    <source>
        <strain evidence="7">W79</strain>
    </source>
</reference>
<evidence type="ECO:0000256" key="4">
    <source>
        <dbReference type="SAM" id="Phobius"/>
    </source>
</evidence>